<dbReference type="PANTHER" id="PTHR11265">
    <property type="entry name" value="S-ADENOSYL-METHYLTRANSFERASE MRAW"/>
    <property type="match status" value="1"/>
</dbReference>
<feature type="binding site" evidence="6">
    <location>
        <position position="129"/>
    </location>
    <ligand>
        <name>S-adenosyl-L-methionine</name>
        <dbReference type="ChEBI" id="CHEBI:59789"/>
    </ligand>
</feature>
<dbReference type="AlphaFoldDB" id="A0A3P3XFR5"/>
<comment type="similarity">
    <text evidence="1 6">Belongs to the methyltransferase superfamily. RsmH family.</text>
</comment>
<dbReference type="InterPro" id="IPR023397">
    <property type="entry name" value="SAM-dep_MeTrfase_MraW_recog"/>
</dbReference>
<feature type="binding site" evidence="6">
    <location>
        <position position="63"/>
    </location>
    <ligand>
        <name>S-adenosyl-L-methionine</name>
        <dbReference type="ChEBI" id="CHEBI:59789"/>
    </ligand>
</feature>
<proteinExistence type="inferred from homology"/>
<evidence type="ECO:0000256" key="4">
    <source>
        <dbReference type="ARBA" id="ARBA00022679"/>
    </source>
</evidence>
<dbReference type="SUPFAM" id="SSF81799">
    <property type="entry name" value="Putative methyltransferase TM0872, insert domain"/>
    <property type="match status" value="1"/>
</dbReference>
<dbReference type="Pfam" id="PF01795">
    <property type="entry name" value="Methyltransf_5"/>
    <property type="match status" value="1"/>
</dbReference>
<dbReference type="NCBIfam" id="TIGR00006">
    <property type="entry name" value="16S rRNA (cytosine(1402)-N(4))-methyltransferase RsmH"/>
    <property type="match status" value="1"/>
</dbReference>
<dbReference type="PANTHER" id="PTHR11265:SF0">
    <property type="entry name" value="12S RRNA N4-METHYLCYTIDINE METHYLTRANSFERASE"/>
    <property type="match status" value="1"/>
</dbReference>
<gene>
    <name evidence="6 7" type="primary">rsmH</name>
    <name evidence="7" type="ORF">SPIROBIBN47_130064</name>
</gene>
<comment type="catalytic activity">
    <reaction evidence="6">
        <text>cytidine(1402) in 16S rRNA + S-adenosyl-L-methionine = N(4)-methylcytidine(1402) in 16S rRNA + S-adenosyl-L-homocysteine + H(+)</text>
        <dbReference type="Rhea" id="RHEA:42928"/>
        <dbReference type="Rhea" id="RHEA-COMP:10286"/>
        <dbReference type="Rhea" id="RHEA-COMP:10287"/>
        <dbReference type="ChEBI" id="CHEBI:15378"/>
        <dbReference type="ChEBI" id="CHEBI:57856"/>
        <dbReference type="ChEBI" id="CHEBI:59789"/>
        <dbReference type="ChEBI" id="CHEBI:74506"/>
        <dbReference type="ChEBI" id="CHEBI:82748"/>
        <dbReference type="EC" id="2.1.1.199"/>
    </reaction>
</comment>
<evidence type="ECO:0000256" key="1">
    <source>
        <dbReference type="ARBA" id="ARBA00010396"/>
    </source>
</evidence>
<dbReference type="GO" id="GO:0071424">
    <property type="term" value="F:rRNA (cytosine-N4-)-methyltransferase activity"/>
    <property type="evidence" value="ECO:0007669"/>
    <property type="project" value="UniProtKB-UniRule"/>
</dbReference>
<keyword evidence="5 6" id="KW-0949">S-adenosyl-L-methionine</keyword>
<comment type="function">
    <text evidence="6">Specifically methylates the N4 position of cytidine in position 1402 (C1402) of 16S rRNA.</text>
</comment>
<dbReference type="Gene3D" id="3.40.50.150">
    <property type="entry name" value="Vaccinia Virus protein VP39"/>
    <property type="match status" value="1"/>
</dbReference>
<dbReference type="SUPFAM" id="SSF53335">
    <property type="entry name" value="S-adenosyl-L-methionine-dependent methyltransferases"/>
    <property type="match status" value="1"/>
</dbReference>
<evidence type="ECO:0000256" key="2">
    <source>
        <dbReference type="ARBA" id="ARBA00022552"/>
    </source>
</evidence>
<reference evidence="7" key="1">
    <citation type="submission" date="2017-02" db="EMBL/GenBank/DDBJ databases">
        <authorList>
            <person name="Regsiter A."/>
            <person name="William W."/>
        </authorList>
    </citation>
    <scope>NUCLEOTIDE SEQUENCE</scope>
    <source>
        <strain evidence="7">Bib</strain>
    </source>
</reference>
<keyword evidence="4 6" id="KW-0808">Transferase</keyword>
<dbReference type="HAMAP" id="MF_01007">
    <property type="entry name" value="16SrRNA_methyltr_H"/>
    <property type="match status" value="1"/>
</dbReference>
<evidence type="ECO:0000256" key="6">
    <source>
        <dbReference type="HAMAP-Rule" id="MF_01007"/>
    </source>
</evidence>
<feature type="binding site" evidence="6">
    <location>
        <position position="90"/>
    </location>
    <ligand>
        <name>S-adenosyl-L-methionine</name>
        <dbReference type="ChEBI" id="CHEBI:59789"/>
    </ligand>
</feature>
<sequence>MPEQIEGKAAELFLHVPVMLEEVQGLAAKIQPLSLYIDCTLGAGGHAEALLSMYPDLRCVGIDADPDACERAFGRLSRFAERLSIINAYYDDALADLCVCSSAGKVLGANLSDLCNSSHAPRASFILFDLGLSSYQLGASGRGFSYSADEPLDMRFSPDAPASAEELIHQLSEAKLADLIYAYGEERYSRRIAHAIVAARKKESIHSAARLASIIADAVPAQYRHGRIHPATRTFQALRIAVNDELGRIERALVSALELLAPGGICAVISFHSLEDRIVKHFFAEKAKTGRFSLEWKKPRGPSLEEIKANPPSRSAKFRAIRAVAMRSEQAQGASA</sequence>
<keyword evidence="2 6" id="KW-0698">rRNA processing</keyword>
<feature type="binding site" evidence="6">
    <location>
        <begin position="44"/>
        <end position="46"/>
    </location>
    <ligand>
        <name>S-adenosyl-L-methionine</name>
        <dbReference type="ChEBI" id="CHEBI:59789"/>
    </ligand>
</feature>
<evidence type="ECO:0000256" key="3">
    <source>
        <dbReference type="ARBA" id="ARBA00022603"/>
    </source>
</evidence>
<dbReference type="EC" id="2.1.1.199" evidence="6"/>
<dbReference type="EMBL" id="FWDM01000005">
    <property type="protein sequence ID" value="SLM10362.1"/>
    <property type="molecule type" value="Genomic_DNA"/>
</dbReference>
<dbReference type="GO" id="GO:0005737">
    <property type="term" value="C:cytoplasm"/>
    <property type="evidence" value="ECO:0007669"/>
    <property type="project" value="UniProtKB-SubCell"/>
</dbReference>
<dbReference type="GO" id="GO:0070475">
    <property type="term" value="P:rRNA base methylation"/>
    <property type="evidence" value="ECO:0007669"/>
    <property type="project" value="UniProtKB-UniRule"/>
</dbReference>
<dbReference type="InterPro" id="IPR029063">
    <property type="entry name" value="SAM-dependent_MTases_sf"/>
</dbReference>
<evidence type="ECO:0000313" key="7">
    <source>
        <dbReference type="EMBL" id="SLM10362.1"/>
    </source>
</evidence>
<feature type="binding site" evidence="6">
    <location>
        <position position="136"/>
    </location>
    <ligand>
        <name>S-adenosyl-L-methionine</name>
        <dbReference type="ChEBI" id="CHEBI:59789"/>
    </ligand>
</feature>
<keyword evidence="3 6" id="KW-0489">Methyltransferase</keyword>
<name>A0A3P3XFR5_9SPIR</name>
<evidence type="ECO:0000256" key="5">
    <source>
        <dbReference type="ARBA" id="ARBA00022691"/>
    </source>
</evidence>
<organism evidence="7">
    <name type="scientific">uncultured spirochete</name>
    <dbReference type="NCBI Taxonomy" id="156406"/>
    <lineage>
        <taxon>Bacteria</taxon>
        <taxon>Pseudomonadati</taxon>
        <taxon>Spirochaetota</taxon>
        <taxon>Spirochaetia</taxon>
        <taxon>Spirochaetales</taxon>
        <taxon>environmental samples</taxon>
    </lineage>
</organism>
<keyword evidence="6" id="KW-0963">Cytoplasm</keyword>
<dbReference type="PIRSF" id="PIRSF004486">
    <property type="entry name" value="MraW"/>
    <property type="match status" value="1"/>
</dbReference>
<dbReference type="InterPro" id="IPR002903">
    <property type="entry name" value="RsmH"/>
</dbReference>
<accession>A0A3P3XFR5</accession>
<dbReference type="Gene3D" id="1.10.150.170">
    <property type="entry name" value="Putative methyltransferase TM0872, insert domain"/>
    <property type="match status" value="1"/>
</dbReference>
<comment type="subcellular location">
    <subcellularLocation>
        <location evidence="6">Cytoplasm</location>
    </subcellularLocation>
</comment>
<protein>
    <recommendedName>
        <fullName evidence="6">Ribosomal RNA small subunit methyltransferase H</fullName>
        <ecNumber evidence="6">2.1.1.199</ecNumber>
    </recommendedName>
    <alternativeName>
        <fullName evidence="6">16S rRNA m(4)C1402 methyltransferase</fullName>
    </alternativeName>
    <alternativeName>
        <fullName evidence="6">rRNA (cytosine-N(4)-)-methyltransferase RsmH</fullName>
    </alternativeName>
</protein>